<reference evidence="13" key="1">
    <citation type="submission" date="2016-06" db="UniProtKB">
        <authorList>
            <consortium name="WormBaseParasite"/>
        </authorList>
    </citation>
    <scope>IDENTIFICATION</scope>
</reference>
<evidence type="ECO:0000256" key="6">
    <source>
        <dbReference type="ARBA" id="ARBA00022980"/>
    </source>
</evidence>
<dbReference type="WBParaSite" id="GPUH_0000532501-mRNA-1">
    <property type="protein sequence ID" value="GPUH_0000532501-mRNA-1"/>
    <property type="gene ID" value="GPUH_0000532501"/>
</dbReference>
<evidence type="ECO:0000256" key="2">
    <source>
        <dbReference type="ARBA" id="ARBA00004496"/>
    </source>
</evidence>
<protein>
    <recommendedName>
        <fullName evidence="8">Large ribosomal subunit protein uL18</fullName>
    </recommendedName>
    <alternativeName>
        <fullName evidence="9">60S ribosomal protein L5</fullName>
    </alternativeName>
</protein>
<keyword evidence="5" id="KW-0694">RNA-binding</keyword>
<dbReference type="GO" id="GO:0022625">
    <property type="term" value="C:cytosolic large ribosomal subunit"/>
    <property type="evidence" value="ECO:0007669"/>
    <property type="project" value="TreeGrafter"/>
</dbReference>
<dbReference type="PANTHER" id="PTHR23410">
    <property type="entry name" value="RIBOSOMAL PROTEIN L5-RELATED"/>
    <property type="match status" value="1"/>
</dbReference>
<dbReference type="AlphaFoldDB" id="A0A183D9C7"/>
<dbReference type="InterPro" id="IPR025607">
    <property type="entry name" value="Ribosomal_uL18_C_euk"/>
</dbReference>
<evidence type="ECO:0000256" key="8">
    <source>
        <dbReference type="ARBA" id="ARBA00035197"/>
    </source>
</evidence>
<evidence type="ECO:0000313" key="11">
    <source>
        <dbReference type="EMBL" id="VDK50193.1"/>
    </source>
</evidence>
<keyword evidence="7" id="KW-0687">Ribonucleoprotein</keyword>
<dbReference type="GO" id="GO:0003735">
    <property type="term" value="F:structural constituent of ribosome"/>
    <property type="evidence" value="ECO:0007669"/>
    <property type="project" value="InterPro"/>
</dbReference>
<evidence type="ECO:0000256" key="7">
    <source>
        <dbReference type="ARBA" id="ARBA00023274"/>
    </source>
</evidence>
<gene>
    <name evidence="11" type="ORF">GPUH_LOCUS5319</name>
</gene>
<accession>A0A183D9C7</accession>
<comment type="function">
    <text evidence="1">Component of the ribosome, a large ribonucleoprotein complex responsible for the synthesis of proteins in the cell. The small ribosomal subunit (SSU) binds messenger RNAs (mRNAs) and translates the encoded message by selecting cognate aminoacyl-transfer RNA (tRNA) molecules. The large subunit (LSU) contains the ribosomal catalytic site termed the peptidyl transferase center (PTC), which catalyzes the formation of peptide bonds, thereby polymerizing the amino acids delivered by tRNAs into a polypeptide chain. The nascent polypeptides leave the ribosome through a tunnel in the LSU and interact with protein factors that function in enzymatic processing, targeting, and the membrane insertion of nascent chains at the exit of the ribosomal tunnel.</text>
</comment>
<dbReference type="Proteomes" id="UP000271098">
    <property type="component" value="Unassembled WGS sequence"/>
</dbReference>
<evidence type="ECO:0000256" key="4">
    <source>
        <dbReference type="ARBA" id="ARBA00022490"/>
    </source>
</evidence>
<evidence type="ECO:0000256" key="5">
    <source>
        <dbReference type="ARBA" id="ARBA00022730"/>
    </source>
</evidence>
<dbReference type="GO" id="GO:0006412">
    <property type="term" value="P:translation"/>
    <property type="evidence" value="ECO:0007669"/>
    <property type="project" value="InterPro"/>
</dbReference>
<dbReference type="GO" id="GO:0008097">
    <property type="term" value="F:5S rRNA binding"/>
    <property type="evidence" value="ECO:0007669"/>
    <property type="project" value="InterPro"/>
</dbReference>
<organism evidence="13">
    <name type="scientific">Gongylonema pulchrum</name>
    <dbReference type="NCBI Taxonomy" id="637853"/>
    <lineage>
        <taxon>Eukaryota</taxon>
        <taxon>Metazoa</taxon>
        <taxon>Ecdysozoa</taxon>
        <taxon>Nematoda</taxon>
        <taxon>Chromadorea</taxon>
        <taxon>Rhabditida</taxon>
        <taxon>Spirurina</taxon>
        <taxon>Spiruromorpha</taxon>
        <taxon>Spiruroidea</taxon>
        <taxon>Gongylonematidae</taxon>
        <taxon>Gongylonema</taxon>
    </lineage>
</organism>
<dbReference type="Gene3D" id="3.30.420.100">
    <property type="match status" value="1"/>
</dbReference>
<evidence type="ECO:0000313" key="13">
    <source>
        <dbReference type="WBParaSite" id="GPUH_0000532501-mRNA-1"/>
    </source>
</evidence>
<name>A0A183D9C7_9BILA</name>
<keyword evidence="12" id="KW-1185">Reference proteome</keyword>
<dbReference type="EMBL" id="UYRT01011101">
    <property type="protein sequence ID" value="VDK50193.1"/>
    <property type="molecule type" value="Genomic_DNA"/>
</dbReference>
<reference evidence="11 12" key="2">
    <citation type="submission" date="2018-11" db="EMBL/GenBank/DDBJ databases">
        <authorList>
            <consortium name="Pathogen Informatics"/>
        </authorList>
    </citation>
    <scope>NUCLEOTIDE SEQUENCE [LARGE SCALE GENOMIC DNA]</scope>
</reference>
<dbReference type="OrthoDB" id="1618453at2759"/>
<evidence type="ECO:0000313" key="12">
    <source>
        <dbReference type="Proteomes" id="UP000271098"/>
    </source>
</evidence>
<evidence type="ECO:0000259" key="10">
    <source>
        <dbReference type="Pfam" id="PF14204"/>
    </source>
</evidence>
<sequence>MELLKEQDEDAYKRHFSRFIAEGVGPEDIVELYKKAHEAIRANPLPAPKVDKLVSFCYFRTNTTLRARNSKSLLR</sequence>
<dbReference type="PANTHER" id="PTHR23410:SF12">
    <property type="entry name" value="LARGE RIBOSOMAL SUBUNIT PROTEIN UL18"/>
    <property type="match status" value="1"/>
</dbReference>
<dbReference type="GO" id="GO:0000027">
    <property type="term" value="P:ribosomal large subunit assembly"/>
    <property type="evidence" value="ECO:0007669"/>
    <property type="project" value="TreeGrafter"/>
</dbReference>
<keyword evidence="4" id="KW-0963">Cytoplasm</keyword>
<keyword evidence="6" id="KW-0689">Ribosomal protein</keyword>
<evidence type="ECO:0000256" key="3">
    <source>
        <dbReference type="ARBA" id="ARBA00007116"/>
    </source>
</evidence>
<feature type="domain" description="Large ribosomal subunit protein uL18 C-terminal eukaryotes" evidence="10">
    <location>
        <begin position="29"/>
        <end position="52"/>
    </location>
</feature>
<dbReference type="InterPro" id="IPR005485">
    <property type="entry name" value="Rbsml_uL18_euk_arch"/>
</dbReference>
<evidence type="ECO:0000256" key="1">
    <source>
        <dbReference type="ARBA" id="ARBA00004021"/>
    </source>
</evidence>
<comment type="similarity">
    <text evidence="3">Belongs to the universal ribosomal protein uL18 family.</text>
</comment>
<proteinExistence type="inferred from homology"/>
<comment type="subcellular location">
    <subcellularLocation>
        <location evidence="2">Cytoplasm</location>
    </subcellularLocation>
</comment>
<dbReference type="Pfam" id="PF14204">
    <property type="entry name" value="Ribosomal_L18_c"/>
    <property type="match status" value="1"/>
</dbReference>
<keyword evidence="5" id="KW-0699">rRNA-binding</keyword>
<evidence type="ECO:0000256" key="9">
    <source>
        <dbReference type="ARBA" id="ARBA00035352"/>
    </source>
</evidence>